<dbReference type="CDD" id="cd00144">
    <property type="entry name" value="MPP_PPP_family"/>
    <property type="match status" value="1"/>
</dbReference>
<dbReference type="InterPro" id="IPR004843">
    <property type="entry name" value="Calcineurin-like_PHP"/>
</dbReference>
<dbReference type="AlphaFoldDB" id="A0A851GF72"/>
<dbReference type="Proteomes" id="UP000557872">
    <property type="component" value="Unassembled WGS sequence"/>
</dbReference>
<dbReference type="EMBL" id="JACBAZ010000004">
    <property type="protein sequence ID" value="NWK56066.1"/>
    <property type="molecule type" value="Genomic_DNA"/>
</dbReference>
<evidence type="ECO:0000313" key="2">
    <source>
        <dbReference type="EMBL" id="NWK56066.1"/>
    </source>
</evidence>
<dbReference type="RefSeq" id="WP_178932707.1">
    <property type="nucleotide sequence ID" value="NZ_JACBAZ010000004.1"/>
</dbReference>
<dbReference type="Pfam" id="PF00149">
    <property type="entry name" value="Metallophos"/>
    <property type="match status" value="1"/>
</dbReference>
<dbReference type="GO" id="GO:0110154">
    <property type="term" value="P:RNA decapping"/>
    <property type="evidence" value="ECO:0007669"/>
    <property type="project" value="TreeGrafter"/>
</dbReference>
<dbReference type="GO" id="GO:0008803">
    <property type="term" value="F:bis(5'-nucleosyl)-tetraphosphatase (symmetrical) activity"/>
    <property type="evidence" value="ECO:0007669"/>
    <property type="project" value="TreeGrafter"/>
</dbReference>
<keyword evidence="3" id="KW-1185">Reference proteome</keyword>
<evidence type="ECO:0000259" key="1">
    <source>
        <dbReference type="Pfam" id="PF00149"/>
    </source>
</evidence>
<dbReference type="Gene3D" id="3.60.21.10">
    <property type="match status" value="1"/>
</dbReference>
<comment type="caution">
    <text evidence="2">The sequence shown here is derived from an EMBL/GenBank/DDBJ whole genome shotgun (WGS) entry which is preliminary data.</text>
</comment>
<gene>
    <name evidence="2" type="ORF">HW115_10620</name>
</gene>
<protein>
    <submittedName>
        <fullName evidence="2">Serine/threonine protein phosphatase</fullName>
    </submittedName>
</protein>
<sequence>MRNLAIGDIHGCLKALETLVDFVDPKPEDTLITLGDYIDRGPQSKGVIEYLIELRKSHKLIALKGNHEAMMEDARTNDEDLMNWLLNGGIETLTSFCAVEFAQIPSSCWEFFQSCQDYYETNDHIFVHAGLIPDMTLDEQPGEALYWLRFFDTEHHMSGKTIICGHTPQRNGKPTAEEHAICIDTWACNKGWLTCLDVESGRYWQANQKGKTRKGKL</sequence>
<proteinExistence type="predicted"/>
<reference evidence="2 3" key="1">
    <citation type="submission" date="2020-07" db="EMBL/GenBank/DDBJ databases">
        <title>Roseicoccus Jingziensis gen. nov., sp. nov., isolated from coastal seawater.</title>
        <authorList>
            <person name="Feng X."/>
        </authorList>
    </citation>
    <scope>NUCLEOTIDE SEQUENCE [LARGE SCALE GENOMIC DNA]</scope>
    <source>
        <strain evidence="2 3">N1E253</strain>
    </source>
</reference>
<dbReference type="PANTHER" id="PTHR42850:SF4">
    <property type="entry name" value="ZINC-DEPENDENT ENDOPOLYPHOSPHATASE"/>
    <property type="match status" value="1"/>
</dbReference>
<dbReference type="GO" id="GO:0005737">
    <property type="term" value="C:cytoplasm"/>
    <property type="evidence" value="ECO:0007669"/>
    <property type="project" value="TreeGrafter"/>
</dbReference>
<dbReference type="GO" id="GO:0016791">
    <property type="term" value="F:phosphatase activity"/>
    <property type="evidence" value="ECO:0007669"/>
    <property type="project" value="TreeGrafter"/>
</dbReference>
<dbReference type="InterPro" id="IPR050126">
    <property type="entry name" value="Ap4A_hydrolase"/>
</dbReference>
<dbReference type="PANTHER" id="PTHR42850">
    <property type="entry name" value="METALLOPHOSPHOESTERASE"/>
    <property type="match status" value="1"/>
</dbReference>
<organism evidence="2 3">
    <name type="scientific">Oceaniferula marina</name>
    <dbReference type="NCBI Taxonomy" id="2748318"/>
    <lineage>
        <taxon>Bacteria</taxon>
        <taxon>Pseudomonadati</taxon>
        <taxon>Verrucomicrobiota</taxon>
        <taxon>Verrucomicrobiia</taxon>
        <taxon>Verrucomicrobiales</taxon>
        <taxon>Verrucomicrobiaceae</taxon>
        <taxon>Oceaniferula</taxon>
    </lineage>
</organism>
<evidence type="ECO:0000313" key="3">
    <source>
        <dbReference type="Proteomes" id="UP000557872"/>
    </source>
</evidence>
<feature type="domain" description="Calcineurin-like phosphoesterase" evidence="1">
    <location>
        <begin position="1"/>
        <end position="172"/>
    </location>
</feature>
<dbReference type="InterPro" id="IPR029052">
    <property type="entry name" value="Metallo-depent_PP-like"/>
</dbReference>
<dbReference type="SUPFAM" id="SSF56300">
    <property type="entry name" value="Metallo-dependent phosphatases"/>
    <property type="match status" value="1"/>
</dbReference>
<name>A0A851GF72_9BACT</name>
<accession>A0A851GF72</accession>